<reference evidence="1 2" key="1">
    <citation type="submission" date="2020-06" db="EMBL/GenBank/DDBJ databases">
        <title>Transcriptomic and genomic resources for Thalictrum thalictroides and T. hernandezii: Facilitating candidate gene discovery in an emerging model plant lineage.</title>
        <authorList>
            <person name="Arias T."/>
            <person name="Riano-Pachon D.M."/>
            <person name="Di Stilio V.S."/>
        </authorList>
    </citation>
    <scope>NUCLEOTIDE SEQUENCE [LARGE SCALE GENOMIC DNA]</scope>
    <source>
        <strain evidence="2">cv. WT478/WT964</strain>
        <tissue evidence="1">Leaves</tissue>
    </source>
</reference>
<protein>
    <submittedName>
        <fullName evidence="1">Uncharacterized protein</fullName>
    </submittedName>
</protein>
<name>A0A7J6W2F0_THATH</name>
<gene>
    <name evidence="1" type="ORF">FRX31_018869</name>
</gene>
<keyword evidence="2" id="KW-1185">Reference proteome</keyword>
<dbReference type="Proteomes" id="UP000554482">
    <property type="component" value="Unassembled WGS sequence"/>
</dbReference>
<proteinExistence type="predicted"/>
<dbReference type="AlphaFoldDB" id="A0A7J6W2F0"/>
<dbReference type="EMBL" id="JABWDY010022700">
    <property type="protein sequence ID" value="KAF5191544.1"/>
    <property type="molecule type" value="Genomic_DNA"/>
</dbReference>
<evidence type="ECO:0000313" key="1">
    <source>
        <dbReference type="EMBL" id="KAF5191544.1"/>
    </source>
</evidence>
<evidence type="ECO:0000313" key="2">
    <source>
        <dbReference type="Proteomes" id="UP000554482"/>
    </source>
</evidence>
<comment type="caution">
    <text evidence="1">The sequence shown here is derived from an EMBL/GenBank/DDBJ whole genome shotgun (WGS) entry which is preliminary data.</text>
</comment>
<organism evidence="1 2">
    <name type="scientific">Thalictrum thalictroides</name>
    <name type="common">Rue-anemone</name>
    <name type="synonym">Anemone thalictroides</name>
    <dbReference type="NCBI Taxonomy" id="46969"/>
    <lineage>
        <taxon>Eukaryota</taxon>
        <taxon>Viridiplantae</taxon>
        <taxon>Streptophyta</taxon>
        <taxon>Embryophyta</taxon>
        <taxon>Tracheophyta</taxon>
        <taxon>Spermatophyta</taxon>
        <taxon>Magnoliopsida</taxon>
        <taxon>Ranunculales</taxon>
        <taxon>Ranunculaceae</taxon>
        <taxon>Thalictroideae</taxon>
        <taxon>Thalictrum</taxon>
    </lineage>
</organism>
<accession>A0A7J6W2F0</accession>
<sequence>MVVCPTIHWEYVVGTRNCLYVHNFSGVDARTQNQSRIHRSMEESTQHCNVVYLFNSLPCPQFIFSERRNQNMLIKIWQSIVFSEFSRRTG</sequence>